<name>A0AA95SWI3_9BURK</name>
<evidence type="ECO:0000259" key="3">
    <source>
        <dbReference type="PROSITE" id="PS51186"/>
    </source>
</evidence>
<reference evidence="4" key="1">
    <citation type="submission" date="2023-01" db="EMBL/GenBank/DDBJ databases">
        <title>Whole genome sequence of Paucibacter sp. S2-9 isolated from pond sediment.</title>
        <authorList>
            <person name="Jung J.Y."/>
        </authorList>
    </citation>
    <scope>NUCLEOTIDE SEQUENCE</scope>
    <source>
        <strain evidence="4">S2-9</strain>
    </source>
</reference>
<dbReference type="PANTHER" id="PTHR43877">
    <property type="entry name" value="AMINOALKYLPHOSPHONATE N-ACETYLTRANSFERASE-RELATED-RELATED"/>
    <property type="match status" value="1"/>
</dbReference>
<dbReference type="GO" id="GO:0016747">
    <property type="term" value="F:acyltransferase activity, transferring groups other than amino-acyl groups"/>
    <property type="evidence" value="ECO:0007669"/>
    <property type="project" value="InterPro"/>
</dbReference>
<evidence type="ECO:0000256" key="2">
    <source>
        <dbReference type="ARBA" id="ARBA00023315"/>
    </source>
</evidence>
<feature type="domain" description="N-acetyltransferase" evidence="3">
    <location>
        <begin position="1"/>
        <end position="160"/>
    </location>
</feature>
<dbReference type="InterPro" id="IPR050832">
    <property type="entry name" value="Bact_Acetyltransf"/>
</dbReference>
<sequence>MQIREASSADRSTIAMLVSEANKDVAVQFGLNIENCPKHPSFYTPSWVDADFSRGEKYFIAEDNLSPIACVAYEIPSAGLAYLNRLSVLPAHRRSGVGAKLVRHVVDQVRTLSVSTISIGVIGEHTVLQAWYNKLGFTDGEIKRFPHLPFSVKYMAYAVQAG</sequence>
<dbReference type="Proteomes" id="UP001177769">
    <property type="component" value="Chromosome"/>
</dbReference>
<dbReference type="PROSITE" id="PS51186">
    <property type="entry name" value="GNAT"/>
    <property type="match status" value="1"/>
</dbReference>
<keyword evidence="1" id="KW-0808">Transferase</keyword>
<dbReference type="KEGG" id="pais:PFX98_00775"/>
<evidence type="ECO:0000313" key="4">
    <source>
        <dbReference type="EMBL" id="WIT12169.1"/>
    </source>
</evidence>
<gene>
    <name evidence="4" type="ORF">PFX98_00775</name>
</gene>
<dbReference type="Pfam" id="PF00583">
    <property type="entry name" value="Acetyltransf_1"/>
    <property type="match status" value="1"/>
</dbReference>
<proteinExistence type="predicted"/>
<protein>
    <submittedName>
        <fullName evidence="4">GNAT family N-acetyltransferase</fullName>
    </submittedName>
</protein>
<accession>A0AA95SWI3</accession>
<dbReference type="SUPFAM" id="SSF55729">
    <property type="entry name" value="Acyl-CoA N-acyltransferases (Nat)"/>
    <property type="match status" value="1"/>
</dbReference>
<dbReference type="RefSeq" id="WP_285233262.1">
    <property type="nucleotide sequence ID" value="NZ_CP116346.1"/>
</dbReference>
<dbReference type="Gene3D" id="3.40.630.30">
    <property type="match status" value="1"/>
</dbReference>
<keyword evidence="5" id="KW-1185">Reference proteome</keyword>
<dbReference type="InterPro" id="IPR000182">
    <property type="entry name" value="GNAT_dom"/>
</dbReference>
<dbReference type="AlphaFoldDB" id="A0AA95SWI3"/>
<evidence type="ECO:0000256" key="1">
    <source>
        <dbReference type="ARBA" id="ARBA00022679"/>
    </source>
</evidence>
<dbReference type="InterPro" id="IPR016181">
    <property type="entry name" value="Acyl_CoA_acyltransferase"/>
</dbReference>
<organism evidence="4 5">
    <name type="scientific">Paucibacter sediminis</name>
    <dbReference type="NCBI Taxonomy" id="3019553"/>
    <lineage>
        <taxon>Bacteria</taxon>
        <taxon>Pseudomonadati</taxon>
        <taxon>Pseudomonadota</taxon>
        <taxon>Betaproteobacteria</taxon>
        <taxon>Burkholderiales</taxon>
        <taxon>Sphaerotilaceae</taxon>
        <taxon>Roseateles</taxon>
    </lineage>
</organism>
<keyword evidence="2" id="KW-0012">Acyltransferase</keyword>
<dbReference type="EMBL" id="CP116346">
    <property type="protein sequence ID" value="WIT12169.1"/>
    <property type="molecule type" value="Genomic_DNA"/>
</dbReference>
<dbReference type="CDD" id="cd04301">
    <property type="entry name" value="NAT_SF"/>
    <property type="match status" value="1"/>
</dbReference>
<evidence type="ECO:0000313" key="5">
    <source>
        <dbReference type="Proteomes" id="UP001177769"/>
    </source>
</evidence>